<proteinExistence type="predicted"/>
<organism evidence="1 2">
    <name type="scientific">Gossypium laxum</name>
    <dbReference type="NCBI Taxonomy" id="34288"/>
    <lineage>
        <taxon>Eukaryota</taxon>
        <taxon>Viridiplantae</taxon>
        <taxon>Streptophyta</taxon>
        <taxon>Embryophyta</taxon>
        <taxon>Tracheophyta</taxon>
        <taxon>Spermatophyta</taxon>
        <taxon>Magnoliopsida</taxon>
        <taxon>eudicotyledons</taxon>
        <taxon>Gunneridae</taxon>
        <taxon>Pentapetalae</taxon>
        <taxon>rosids</taxon>
        <taxon>malvids</taxon>
        <taxon>Malvales</taxon>
        <taxon>Malvaceae</taxon>
        <taxon>Malvoideae</taxon>
        <taxon>Gossypium</taxon>
    </lineage>
</organism>
<dbReference type="EMBL" id="JABEZV010000009">
    <property type="protein sequence ID" value="MBA0721144.1"/>
    <property type="molecule type" value="Genomic_DNA"/>
</dbReference>
<name>A0A7J9ACA1_9ROSI</name>
<dbReference type="AlphaFoldDB" id="A0A7J9ACA1"/>
<comment type="caution">
    <text evidence="1">The sequence shown here is derived from an EMBL/GenBank/DDBJ whole genome shotgun (WGS) entry which is preliminary data.</text>
</comment>
<dbReference type="Proteomes" id="UP000593574">
    <property type="component" value="Unassembled WGS sequence"/>
</dbReference>
<sequence length="89" mass="10733">MSWKRFVNVKNNLFKNLFKTDKWKRFVDVKNNLFKTNKVFEWDDLEIDPKIFSKIKSISNDDEEEKKEEVITGWEYDDPTPCLPTIVES</sequence>
<protein>
    <submittedName>
        <fullName evidence="1">Uncharacterized protein</fullName>
    </submittedName>
</protein>
<evidence type="ECO:0000313" key="2">
    <source>
        <dbReference type="Proteomes" id="UP000593574"/>
    </source>
</evidence>
<accession>A0A7J9ACA1</accession>
<gene>
    <name evidence="1" type="ORF">Golax_008716</name>
</gene>
<reference evidence="1 2" key="1">
    <citation type="journal article" date="2019" name="Genome Biol. Evol.">
        <title>Insights into the evolution of the New World diploid cottons (Gossypium, subgenus Houzingenia) based on genome sequencing.</title>
        <authorList>
            <person name="Grover C.E."/>
            <person name="Arick M.A. 2nd"/>
            <person name="Thrash A."/>
            <person name="Conover J.L."/>
            <person name="Sanders W.S."/>
            <person name="Peterson D.G."/>
            <person name="Frelichowski J.E."/>
            <person name="Scheffler J.A."/>
            <person name="Scheffler B.E."/>
            <person name="Wendel J.F."/>
        </authorList>
    </citation>
    <scope>NUCLEOTIDE SEQUENCE [LARGE SCALE GENOMIC DNA]</scope>
    <source>
        <strain evidence="1">4</strain>
        <tissue evidence="1">Leaf</tissue>
    </source>
</reference>
<evidence type="ECO:0000313" key="1">
    <source>
        <dbReference type="EMBL" id="MBA0721144.1"/>
    </source>
</evidence>
<keyword evidence="2" id="KW-1185">Reference proteome</keyword>